<name>A0ABY7EF92_MYAAR</name>
<dbReference type="Gene3D" id="2.10.70.10">
    <property type="entry name" value="Complement Module, domain 1"/>
    <property type="match status" value="1"/>
</dbReference>
<keyword evidence="5" id="KW-1133">Transmembrane helix</keyword>
<keyword evidence="5" id="KW-0812">Transmembrane</keyword>
<dbReference type="Pfam" id="PF00008">
    <property type="entry name" value="EGF"/>
    <property type="match status" value="1"/>
</dbReference>
<dbReference type="InterPro" id="IPR035976">
    <property type="entry name" value="Sushi/SCR/CCP_sf"/>
</dbReference>
<reference evidence="8" key="1">
    <citation type="submission" date="2022-11" db="EMBL/GenBank/DDBJ databases">
        <title>Centuries of genome instability and evolution in soft-shell clam transmissible cancer (bioRxiv).</title>
        <authorList>
            <person name="Hart S.F.M."/>
            <person name="Yonemitsu M.A."/>
            <person name="Giersch R.M."/>
            <person name="Beal B.F."/>
            <person name="Arriagada G."/>
            <person name="Davis B.W."/>
            <person name="Ostrander E.A."/>
            <person name="Goff S.P."/>
            <person name="Metzger M.J."/>
        </authorList>
    </citation>
    <scope>NUCLEOTIDE SEQUENCE</scope>
    <source>
        <strain evidence="8">MELC-2E11</strain>
        <tissue evidence="8">Siphon/mantle</tissue>
    </source>
</reference>
<dbReference type="PROSITE" id="PS00022">
    <property type="entry name" value="EGF_1"/>
    <property type="match status" value="1"/>
</dbReference>
<keyword evidence="2" id="KW-0245">EGF-like domain</keyword>
<feature type="disulfide bond" evidence="2">
    <location>
        <begin position="281"/>
        <end position="290"/>
    </location>
</feature>
<evidence type="ECO:0000256" key="2">
    <source>
        <dbReference type="PROSITE-ProRule" id="PRU00076"/>
    </source>
</evidence>
<dbReference type="SUPFAM" id="SSF57535">
    <property type="entry name" value="Complement control module/SCR domain"/>
    <property type="match status" value="1"/>
</dbReference>
<dbReference type="PROSITE" id="PS50923">
    <property type="entry name" value="SUSHI"/>
    <property type="match status" value="1"/>
</dbReference>
<keyword evidence="1 2" id="KW-1015">Disulfide bond</keyword>
<dbReference type="CDD" id="cd00054">
    <property type="entry name" value="EGF_CA"/>
    <property type="match status" value="1"/>
</dbReference>
<evidence type="ECO:0000259" key="6">
    <source>
        <dbReference type="PROSITE" id="PS50026"/>
    </source>
</evidence>
<keyword evidence="9" id="KW-1185">Reference proteome</keyword>
<feature type="domain" description="EGF-like" evidence="6">
    <location>
        <begin position="255"/>
        <end position="291"/>
    </location>
</feature>
<protein>
    <submittedName>
        <fullName evidence="8">SNED1-like protein</fullName>
    </submittedName>
</protein>
<organism evidence="8 9">
    <name type="scientific">Mya arenaria</name>
    <name type="common">Soft-shell clam</name>
    <dbReference type="NCBI Taxonomy" id="6604"/>
    <lineage>
        <taxon>Eukaryota</taxon>
        <taxon>Metazoa</taxon>
        <taxon>Spiralia</taxon>
        <taxon>Lophotrochozoa</taxon>
        <taxon>Mollusca</taxon>
        <taxon>Bivalvia</taxon>
        <taxon>Autobranchia</taxon>
        <taxon>Heteroconchia</taxon>
        <taxon>Euheterodonta</taxon>
        <taxon>Imparidentia</taxon>
        <taxon>Neoheterodontei</taxon>
        <taxon>Myida</taxon>
        <taxon>Myoidea</taxon>
        <taxon>Myidae</taxon>
        <taxon>Mya</taxon>
    </lineage>
</organism>
<feature type="domain" description="Sushi" evidence="7">
    <location>
        <begin position="170"/>
        <end position="229"/>
    </location>
</feature>
<evidence type="ECO:0000256" key="1">
    <source>
        <dbReference type="ARBA" id="ARBA00023157"/>
    </source>
</evidence>
<dbReference type="EMBL" id="CP111017">
    <property type="protein sequence ID" value="WAR08535.1"/>
    <property type="molecule type" value="Genomic_DNA"/>
</dbReference>
<dbReference type="CDD" id="cd00033">
    <property type="entry name" value="CCP"/>
    <property type="match status" value="1"/>
</dbReference>
<dbReference type="PROSITE" id="PS50026">
    <property type="entry name" value="EGF_3"/>
    <property type="match status" value="1"/>
</dbReference>
<keyword evidence="3" id="KW-0768">Sushi</keyword>
<dbReference type="InterPro" id="IPR001881">
    <property type="entry name" value="EGF-like_Ca-bd_dom"/>
</dbReference>
<evidence type="ECO:0000256" key="4">
    <source>
        <dbReference type="SAM" id="MobiDB-lite"/>
    </source>
</evidence>
<comment type="caution">
    <text evidence="2">Lacks conserved residue(s) required for the propagation of feature annotation.</text>
</comment>
<dbReference type="SMART" id="SM00181">
    <property type="entry name" value="EGF"/>
    <property type="match status" value="1"/>
</dbReference>
<evidence type="ECO:0000313" key="8">
    <source>
        <dbReference type="EMBL" id="WAR08535.1"/>
    </source>
</evidence>
<gene>
    <name evidence="8" type="ORF">MAR_018493</name>
</gene>
<dbReference type="PROSITE" id="PS01186">
    <property type="entry name" value="EGF_2"/>
    <property type="match status" value="1"/>
</dbReference>
<sequence>MAIVSSIYRDRGYAESPIKWLGAGSCWHTSCNGLFRKTLPSCTEPGQRLTDAFESGTEIPHQNTLTLRLEHNLQLEPEQDCYTSASRKLLHCGLCHNTSGLQRYNLNDKSRVGDQSSLIAEVERSKTNCTDSSECATLAYSVCDTIITQKCVCVTSQGFTTNANDDGCDYDCGVLSEPNNGAVSYKSTIQDSVAMYGCHAGFQIDGVTRRTCSVVKPKGWSGVAPSCIAGQLGDLCNTITDLCDNIINGECSVLDIDDCASQPCLNEGTCLEGVAQFACACVQGYSGSLCQDGVGDKAVQTLTIITAISSLVTVVLLTIGGIAIACTRKRGKAVQSHKEQNFMMSSARDSRDIENVSQIMDYEVLGNRDSNNADRRSYQDLHGINKT</sequence>
<evidence type="ECO:0000256" key="3">
    <source>
        <dbReference type="PROSITE-ProRule" id="PRU00302"/>
    </source>
</evidence>
<dbReference type="InterPro" id="IPR000742">
    <property type="entry name" value="EGF"/>
</dbReference>
<dbReference type="InterPro" id="IPR000436">
    <property type="entry name" value="Sushi_SCR_CCP_dom"/>
</dbReference>
<feature type="region of interest" description="Disordered" evidence="4">
    <location>
        <begin position="368"/>
        <end position="387"/>
    </location>
</feature>
<keyword evidence="5" id="KW-0472">Membrane</keyword>
<dbReference type="SMART" id="SM00032">
    <property type="entry name" value="CCP"/>
    <property type="match status" value="1"/>
</dbReference>
<proteinExistence type="predicted"/>
<evidence type="ECO:0000259" key="7">
    <source>
        <dbReference type="PROSITE" id="PS50923"/>
    </source>
</evidence>
<evidence type="ECO:0000256" key="5">
    <source>
        <dbReference type="SAM" id="Phobius"/>
    </source>
</evidence>
<dbReference type="SUPFAM" id="SSF57196">
    <property type="entry name" value="EGF/Laminin"/>
    <property type="match status" value="1"/>
</dbReference>
<dbReference type="Proteomes" id="UP001164746">
    <property type="component" value="Chromosome 6"/>
</dbReference>
<feature type="transmembrane region" description="Helical" evidence="5">
    <location>
        <begin position="304"/>
        <end position="326"/>
    </location>
</feature>
<evidence type="ECO:0000313" key="9">
    <source>
        <dbReference type="Proteomes" id="UP001164746"/>
    </source>
</evidence>
<accession>A0ABY7EF92</accession>
<dbReference type="Gene3D" id="2.10.25.10">
    <property type="entry name" value="Laminin"/>
    <property type="match status" value="1"/>
</dbReference>
<dbReference type="SMART" id="SM00179">
    <property type="entry name" value="EGF_CA"/>
    <property type="match status" value="1"/>
</dbReference>